<feature type="binding site" description="axial binding residue" evidence="4">
    <location>
        <position position="353"/>
    </location>
    <ligand>
        <name>heme b</name>
        <dbReference type="ChEBI" id="CHEBI:60344"/>
    </ligand>
    <ligandPart>
        <name>Fe</name>
        <dbReference type="ChEBI" id="CHEBI:18248"/>
    </ligandPart>
</feature>
<feature type="region of interest" description="Disordered" evidence="5">
    <location>
        <begin position="1364"/>
        <end position="1384"/>
    </location>
</feature>
<dbReference type="GO" id="GO:0004601">
    <property type="term" value="F:peroxidase activity"/>
    <property type="evidence" value="ECO:0007669"/>
    <property type="project" value="InterPro"/>
</dbReference>
<dbReference type="Gene3D" id="3.40.50.80">
    <property type="entry name" value="Nucleotide-binding domain of ferredoxin-NADP reductase (FNR) module"/>
    <property type="match status" value="1"/>
</dbReference>
<evidence type="ECO:0000259" key="9">
    <source>
        <dbReference type="PROSITE" id="PS51384"/>
    </source>
</evidence>
<dbReference type="GO" id="GO:0020037">
    <property type="term" value="F:heme binding"/>
    <property type="evidence" value="ECO:0007669"/>
    <property type="project" value="InterPro"/>
</dbReference>
<dbReference type="Pfam" id="PF00173">
    <property type="entry name" value="Cyt-b5"/>
    <property type="match status" value="1"/>
</dbReference>
<evidence type="ECO:0000256" key="5">
    <source>
        <dbReference type="SAM" id="MobiDB-lite"/>
    </source>
</evidence>
<dbReference type="SUPFAM" id="SSF48113">
    <property type="entry name" value="Heme-dependent peroxidases"/>
    <property type="match status" value="1"/>
</dbReference>
<evidence type="ECO:0000313" key="10">
    <source>
        <dbReference type="EMBL" id="CAB9503323.1"/>
    </source>
</evidence>
<comment type="subcellular location">
    <subcellularLocation>
        <location evidence="1">Secreted</location>
    </subcellularLocation>
</comment>
<keyword evidence="4" id="KW-0408">Iron</keyword>
<dbReference type="InterPro" id="IPR017938">
    <property type="entry name" value="Riboflavin_synthase-like_b-brl"/>
</dbReference>
<evidence type="ECO:0000313" key="11">
    <source>
        <dbReference type="Proteomes" id="UP001153069"/>
    </source>
</evidence>
<feature type="domain" description="Cytochrome b5 heme-binding" evidence="8">
    <location>
        <begin position="1019"/>
        <end position="1103"/>
    </location>
</feature>
<dbReference type="PROSITE" id="PS50255">
    <property type="entry name" value="CYTOCHROME_B5_2"/>
    <property type="match status" value="1"/>
</dbReference>
<keyword evidence="11" id="KW-1185">Reference proteome</keyword>
<dbReference type="SUPFAM" id="SSF52343">
    <property type="entry name" value="Ferredoxin reductase-like, C-terminal NADP-linked domain"/>
    <property type="match status" value="1"/>
</dbReference>
<evidence type="ECO:0000256" key="2">
    <source>
        <dbReference type="ARBA" id="ARBA00022525"/>
    </source>
</evidence>
<dbReference type="PROSITE" id="PS51384">
    <property type="entry name" value="FAD_FR"/>
    <property type="match status" value="1"/>
</dbReference>
<dbReference type="InterPro" id="IPR019791">
    <property type="entry name" value="Haem_peroxidase_animal"/>
</dbReference>
<dbReference type="Pfam" id="PF03098">
    <property type="entry name" value="An_peroxidase"/>
    <property type="match status" value="1"/>
</dbReference>
<proteinExistence type="predicted"/>
<keyword evidence="6" id="KW-0472">Membrane</keyword>
<evidence type="ECO:0000256" key="4">
    <source>
        <dbReference type="PIRSR" id="PIRSR619791-2"/>
    </source>
</evidence>
<keyword evidence="4" id="KW-0349">Heme</keyword>
<dbReference type="SUPFAM" id="SSF63380">
    <property type="entry name" value="Riboflavin synthase domain-like"/>
    <property type="match status" value="1"/>
</dbReference>
<dbReference type="SUPFAM" id="SSF55856">
    <property type="entry name" value="Cytochrome b5-like heme/steroid binding domain"/>
    <property type="match status" value="1"/>
</dbReference>
<dbReference type="PANTHER" id="PTHR11475">
    <property type="entry name" value="OXIDASE/PEROXIDASE"/>
    <property type="match status" value="1"/>
</dbReference>
<dbReference type="Proteomes" id="UP001153069">
    <property type="component" value="Unassembled WGS sequence"/>
</dbReference>
<accession>A0A9N8HAW7</accession>
<feature type="transmembrane region" description="Helical" evidence="6">
    <location>
        <begin position="840"/>
        <end position="859"/>
    </location>
</feature>
<dbReference type="InterPro" id="IPR017927">
    <property type="entry name" value="FAD-bd_FR_type"/>
</dbReference>
<dbReference type="InterPro" id="IPR037120">
    <property type="entry name" value="Haem_peroxidase_sf_animal"/>
</dbReference>
<dbReference type="Gene3D" id="3.10.120.10">
    <property type="entry name" value="Cytochrome b5-like heme/steroid binding domain"/>
    <property type="match status" value="1"/>
</dbReference>
<dbReference type="Gene3D" id="2.40.30.10">
    <property type="entry name" value="Translation factors"/>
    <property type="match status" value="1"/>
</dbReference>
<feature type="chain" id="PRO_5040234283" evidence="7">
    <location>
        <begin position="32"/>
        <end position="1610"/>
    </location>
</feature>
<dbReference type="GO" id="GO:0005576">
    <property type="term" value="C:extracellular region"/>
    <property type="evidence" value="ECO:0007669"/>
    <property type="project" value="UniProtKB-SubCell"/>
</dbReference>
<feature type="transmembrane region" description="Helical" evidence="6">
    <location>
        <begin position="959"/>
        <end position="984"/>
    </location>
</feature>
<organism evidence="10 11">
    <name type="scientific">Seminavis robusta</name>
    <dbReference type="NCBI Taxonomy" id="568900"/>
    <lineage>
        <taxon>Eukaryota</taxon>
        <taxon>Sar</taxon>
        <taxon>Stramenopiles</taxon>
        <taxon>Ochrophyta</taxon>
        <taxon>Bacillariophyta</taxon>
        <taxon>Bacillariophyceae</taxon>
        <taxon>Bacillariophycidae</taxon>
        <taxon>Naviculales</taxon>
        <taxon>Naviculaceae</taxon>
        <taxon>Seminavis</taxon>
    </lineage>
</organism>
<dbReference type="OrthoDB" id="823504at2759"/>
<keyword evidence="6" id="KW-0812">Transmembrane</keyword>
<feature type="signal peptide" evidence="7">
    <location>
        <begin position="1"/>
        <end position="31"/>
    </location>
</feature>
<dbReference type="InterPro" id="IPR010255">
    <property type="entry name" value="Haem_peroxidase_sf"/>
</dbReference>
<evidence type="ECO:0000256" key="6">
    <source>
        <dbReference type="SAM" id="Phobius"/>
    </source>
</evidence>
<dbReference type="EMBL" id="CAICTM010000161">
    <property type="protein sequence ID" value="CAB9503323.1"/>
    <property type="molecule type" value="Genomic_DNA"/>
</dbReference>
<name>A0A9N8HAW7_9STRA</name>
<dbReference type="PROSITE" id="PS50292">
    <property type="entry name" value="PEROXIDASE_3"/>
    <property type="match status" value="1"/>
</dbReference>
<feature type="region of interest" description="Disordered" evidence="5">
    <location>
        <begin position="29"/>
        <end position="48"/>
    </location>
</feature>
<feature type="transmembrane region" description="Helical" evidence="6">
    <location>
        <begin position="879"/>
        <end position="897"/>
    </location>
</feature>
<dbReference type="CDD" id="cd08760">
    <property type="entry name" value="Cyt_b561_FRRS1_like"/>
    <property type="match status" value="1"/>
</dbReference>
<gene>
    <name evidence="10" type="ORF">SEMRO_162_G072870.1</name>
</gene>
<keyword evidence="2" id="KW-0964">Secreted</keyword>
<dbReference type="InterPro" id="IPR036400">
    <property type="entry name" value="Cyt_B5-like_heme/steroid_sf"/>
</dbReference>
<evidence type="ECO:0000256" key="7">
    <source>
        <dbReference type="SAM" id="SignalP"/>
    </source>
</evidence>
<dbReference type="InterPro" id="IPR001199">
    <property type="entry name" value="Cyt_B5-like_heme/steroid-bd"/>
</dbReference>
<dbReference type="GO" id="GO:0006979">
    <property type="term" value="P:response to oxidative stress"/>
    <property type="evidence" value="ECO:0007669"/>
    <property type="project" value="InterPro"/>
</dbReference>
<dbReference type="SMART" id="SM01117">
    <property type="entry name" value="Cyt-b5"/>
    <property type="match status" value="1"/>
</dbReference>
<dbReference type="Gene3D" id="1.10.640.10">
    <property type="entry name" value="Haem peroxidase domain superfamily, animal type"/>
    <property type="match status" value="1"/>
</dbReference>
<dbReference type="Gene3D" id="1.20.120.1770">
    <property type="match status" value="1"/>
</dbReference>
<feature type="domain" description="FAD-binding FR-type" evidence="9">
    <location>
        <begin position="1143"/>
        <end position="1272"/>
    </location>
</feature>
<keyword evidence="4" id="KW-0479">Metal-binding</keyword>
<keyword evidence="7" id="KW-0732">Signal</keyword>
<dbReference type="InterPro" id="IPR039261">
    <property type="entry name" value="FNR_nucleotide-bd"/>
</dbReference>
<comment type="caution">
    <text evidence="10">The sequence shown here is derived from an EMBL/GenBank/DDBJ whole genome shotgun (WGS) entry which is preliminary data.</text>
</comment>
<evidence type="ECO:0000256" key="1">
    <source>
        <dbReference type="ARBA" id="ARBA00004613"/>
    </source>
</evidence>
<dbReference type="PANTHER" id="PTHR11475:SF4">
    <property type="entry name" value="CHORION PEROXIDASE"/>
    <property type="match status" value="1"/>
</dbReference>
<dbReference type="GO" id="GO:0046872">
    <property type="term" value="F:metal ion binding"/>
    <property type="evidence" value="ECO:0007669"/>
    <property type="project" value="UniProtKB-KW"/>
</dbReference>
<feature type="transmembrane region" description="Helical" evidence="6">
    <location>
        <begin position="813"/>
        <end position="833"/>
    </location>
</feature>
<evidence type="ECO:0000259" key="8">
    <source>
        <dbReference type="PROSITE" id="PS50255"/>
    </source>
</evidence>
<keyword evidence="3" id="KW-0325">Glycoprotein</keyword>
<evidence type="ECO:0000256" key="3">
    <source>
        <dbReference type="ARBA" id="ARBA00023180"/>
    </source>
</evidence>
<protein>
    <submittedName>
        <fullName evidence="10">Dual oxidase 1</fullName>
    </submittedName>
</protein>
<reference evidence="10" key="1">
    <citation type="submission" date="2020-06" db="EMBL/GenBank/DDBJ databases">
        <authorList>
            <consortium name="Plant Systems Biology data submission"/>
        </authorList>
    </citation>
    <scope>NUCLEOTIDE SEQUENCE</scope>
    <source>
        <strain evidence="10">D6</strain>
    </source>
</reference>
<keyword evidence="6" id="KW-1133">Transmembrane helix</keyword>
<sequence length="1610" mass="178434">MLPNSSMLPSLRNRLLLCLLVLGLIGSGGSAREGTDDDGLNEDARNATGSKLSIPHPVIVDDDTKNGSLSWYYSYDGRGNNLERPAWGAVHTTRVRILPNTTTTSIDQTLPSARRIMEELFRQAPAKPDRVSNHLLLEFGHIVALDLVRLAHQGVNQSEPFPVPCDGNLQDWVFCPVTQQRYSQMDFWRAPHETLTSKRRATINTQTTYLDLSHLYGTNQEETEMVRAFQGGKLLLHKSDGLPHGRLREHFQTKSIGFYVWMVILMRFHNLVAEQLAASDDSNTTTTRLQQDDDEELFQRARQYTIAVYQSIVEQKYIPTLLGRQLEPYQGYNPQINPSVDEFFAAVAFRYGHSSTSALVRMLDENWKPLSKDPLFLRDVLGKSSDMVQQQIGTIKVFLRGLTVQPTKATDASIVDDLNLWGTAATSVVDIQRGRDVGIPPYNQVRHAMGLPRMTSIEELTQNETIVTNALQSLYDNDIDQVDAYVGALVEPPLNVDDFMGPLFTISILDQLTRVRDGDRLWFKNIYAREDYEVFPTVADLVRLTCRMDDFPEDAFTTFVPMGPTTTTATATATGDDDETCGSASTQLYLLSGDFTLGWVVEQPTVAERQLDSTMRDTIDVTLSLNMPMDEPGYLGIGWRSIMMYGSEMWFCTINENVFDDEGTEFCAANQHDNNSLNISQPALFACCLAMGPQHAEPVCSSVGDPVHYELEVVDWCLTSDTSSVTIRAPVCPDELDDSTISDETASDGVSCFRLNSEEDGTMDFIVAFNPNSMSRTHGYMRRTSAQVDLRAGILTQSEANVADSGLVATHGLFMLVGWMVAAPVSVFIVRYLKTKTWRIAAHVSLMGIVGSLMVPLLIGVEASVGASEKTQEHSVVGLSIMMVWFLIAFAGRIRILKLEGRRIGRKLGDFSLFLHRYGGVAMVLCSWWNCYTGLVRIGPEDSYVQAVVFSSIPMGYNIPVFGFIRKYIFFPYVAMVCIVFVVAEARRYRMNGSLHVEKMYGIVDGKTSLWDDFPTDELEKMTMENFLELTRQGAALCIVDGCVIDLADFTEFHPGGRHLLRFARGSDITEEFVGLRDVDGSSHVHSQAAHEALKTLVKAVLVICTGTDGNLDGMVPLSGSSRSLLGPRKSFANTTKNPCLLPVFRRGRIVDLKCLTPSIEITDCCKPVILLRLALPRIGLDERTKQLLPLPSCVFTFRGLDDNGSTVERQYTPVSLEAHEEVSCASVTANEGVIDFIISLVPSGKMSRILLDMSKGKLLLVQGPTVCPSLVQTFQDARWESIVMIAAGTGIAPMLQVIDYLLVESEERVRSPATGKPVRMFLMWIMKGPEYNYGKQLGLDRRVQHSRGRFKYTVVYSSSSGNNNKLGPLAKDGPPASRKSIGHSPDWNFRSLLQKSWPSFAPKDKRKIKGLVLGNCTGFSSKTLIGMDFGDDDSSCTRIGELTQDIWSGPPQCHARHYDKDLLHELLESLPCQIREFEANPAAVSNGDQRWVEVSGSGVWVPAKEVNENHNQSVEEGRSSATQPVLVSQGGNEGATMSNHAAPARPGESYLEGTTVDVDDDAVCSLESNLLVVVSGSPTFEYQTQVALRELGVTSDRMVTFHRASSHTL</sequence>